<feature type="compositionally biased region" description="Basic and acidic residues" evidence="1">
    <location>
        <begin position="167"/>
        <end position="178"/>
    </location>
</feature>
<protein>
    <submittedName>
        <fullName evidence="2">Uncharacterized protein</fullName>
    </submittedName>
</protein>
<dbReference type="PANTHER" id="PTHR47481:SF9">
    <property type="entry name" value="RETROTRANSPOSON GAG DOMAIN-CONTAINING PROTEIN"/>
    <property type="match status" value="1"/>
</dbReference>
<reference evidence="2 3" key="1">
    <citation type="journal article" date="2013" name="Proc. Natl. Acad. Sci. U.S.A.">
        <title>Fine-scale variation in meiotic recombination in Mimulus inferred from population shotgun sequencing.</title>
        <authorList>
            <person name="Hellsten U."/>
            <person name="Wright K.M."/>
            <person name="Jenkins J."/>
            <person name="Shu S."/>
            <person name="Yuan Y."/>
            <person name="Wessler S.R."/>
            <person name="Schmutz J."/>
            <person name="Willis J.H."/>
            <person name="Rokhsar D.S."/>
        </authorList>
    </citation>
    <scope>NUCLEOTIDE SEQUENCE [LARGE SCALE GENOMIC DNA]</scope>
    <source>
        <strain evidence="3">cv. DUN x IM62</strain>
    </source>
</reference>
<name>A0A022R664_ERYGU</name>
<dbReference type="AlphaFoldDB" id="A0A022R664"/>
<feature type="non-terminal residue" evidence="2">
    <location>
        <position position="1"/>
    </location>
</feature>
<dbReference type="EMBL" id="KI630594">
    <property type="protein sequence ID" value="EYU35736.1"/>
    <property type="molecule type" value="Genomic_DNA"/>
</dbReference>
<dbReference type="STRING" id="4155.A0A022R664"/>
<organism evidence="2 3">
    <name type="scientific">Erythranthe guttata</name>
    <name type="common">Yellow monkey flower</name>
    <name type="synonym">Mimulus guttatus</name>
    <dbReference type="NCBI Taxonomy" id="4155"/>
    <lineage>
        <taxon>Eukaryota</taxon>
        <taxon>Viridiplantae</taxon>
        <taxon>Streptophyta</taxon>
        <taxon>Embryophyta</taxon>
        <taxon>Tracheophyta</taxon>
        <taxon>Spermatophyta</taxon>
        <taxon>Magnoliopsida</taxon>
        <taxon>eudicotyledons</taxon>
        <taxon>Gunneridae</taxon>
        <taxon>Pentapetalae</taxon>
        <taxon>asterids</taxon>
        <taxon>lamiids</taxon>
        <taxon>Lamiales</taxon>
        <taxon>Phrymaceae</taxon>
        <taxon>Erythranthe</taxon>
    </lineage>
</organism>
<evidence type="ECO:0000313" key="3">
    <source>
        <dbReference type="Proteomes" id="UP000030748"/>
    </source>
</evidence>
<gene>
    <name evidence="2" type="ORF">MIMGU_mgv11b015721mg</name>
</gene>
<evidence type="ECO:0000256" key="1">
    <source>
        <dbReference type="SAM" id="MobiDB-lite"/>
    </source>
</evidence>
<feature type="region of interest" description="Disordered" evidence="1">
    <location>
        <begin position="163"/>
        <end position="190"/>
    </location>
</feature>
<sequence length="190" mass="21082">IDRIRNQTLSISRLSISSSFQEPIVGSSGPDGVREAVDIGHGFIMAISASLHSMSTYGDKGSPWRNPRLHAGKVLANEIAFIDSPISVDYLTLYNLNGLGSKFRKVFAPIRFRESALTFEELHDMLVGHENYMRSLDSTAHTLVATTNSTQFKYFGSSRIPSNKNGDATRRGSYDHGKPWGNYRRSSVKP</sequence>
<proteinExistence type="predicted"/>
<keyword evidence="3" id="KW-1185">Reference proteome</keyword>
<dbReference type="PANTHER" id="PTHR47481">
    <property type="match status" value="1"/>
</dbReference>
<dbReference type="Proteomes" id="UP000030748">
    <property type="component" value="Unassembled WGS sequence"/>
</dbReference>
<evidence type="ECO:0000313" key="2">
    <source>
        <dbReference type="EMBL" id="EYU35736.1"/>
    </source>
</evidence>
<accession>A0A022R664</accession>